<evidence type="ECO:0000313" key="2">
    <source>
        <dbReference type="Proteomes" id="UP000291117"/>
    </source>
</evidence>
<keyword evidence="2" id="KW-1185">Reference proteome</keyword>
<proteinExistence type="predicted"/>
<gene>
    <name evidence="1" type="ORF">EZ444_15725</name>
</gene>
<name>A0A4R0N4V2_9SPHI</name>
<dbReference type="OrthoDB" id="761112at2"/>
<evidence type="ECO:0000313" key="1">
    <source>
        <dbReference type="EMBL" id="TCC94958.1"/>
    </source>
</evidence>
<dbReference type="AlphaFoldDB" id="A0A4R0N4V2"/>
<dbReference type="PROSITE" id="PS51257">
    <property type="entry name" value="PROKAR_LIPOPROTEIN"/>
    <property type="match status" value="1"/>
</dbReference>
<accession>A0A4R0N4V2</accession>
<reference evidence="1 2" key="1">
    <citation type="submission" date="2019-02" db="EMBL/GenBank/DDBJ databases">
        <title>Pedobacter sp. RP-3-8 sp. nov., isolated from Arctic soil.</title>
        <authorList>
            <person name="Dahal R.H."/>
        </authorList>
    </citation>
    <scope>NUCLEOTIDE SEQUENCE [LARGE SCALE GENOMIC DNA]</scope>
    <source>
        <strain evidence="1 2">RP-3-8</strain>
    </source>
</reference>
<organism evidence="1 2">
    <name type="scientific">Pedobacter hiemivivus</name>
    <dbReference type="NCBI Taxonomy" id="2530454"/>
    <lineage>
        <taxon>Bacteria</taxon>
        <taxon>Pseudomonadati</taxon>
        <taxon>Bacteroidota</taxon>
        <taxon>Sphingobacteriia</taxon>
        <taxon>Sphingobacteriales</taxon>
        <taxon>Sphingobacteriaceae</taxon>
        <taxon>Pedobacter</taxon>
    </lineage>
</organism>
<sequence length="175" mass="18913">MKYLKFLLIIGIITSTVSCKKNRYPEFENSANAQFTIVNPKPKPPATAIVASDYNNGLLSKATPAVTDDFVLKLVESGNVKSVSVLVDYRKTATVTTYTKEFKNISTWPQTYSASINDLVALFSSNGLTLANLAVGDRFVYRVVITLNSGTVISGQGALLTTAPYAITLTYVVTA</sequence>
<comment type="caution">
    <text evidence="1">The sequence shown here is derived from an EMBL/GenBank/DDBJ whole genome shotgun (WGS) entry which is preliminary data.</text>
</comment>
<protein>
    <submittedName>
        <fullName evidence="1">Uncharacterized protein</fullName>
    </submittedName>
</protein>
<dbReference type="RefSeq" id="WP_131610106.1">
    <property type="nucleotide sequence ID" value="NZ_SJSM01000010.1"/>
</dbReference>
<dbReference type="Proteomes" id="UP000291117">
    <property type="component" value="Unassembled WGS sequence"/>
</dbReference>
<dbReference type="EMBL" id="SJSM01000010">
    <property type="protein sequence ID" value="TCC94958.1"/>
    <property type="molecule type" value="Genomic_DNA"/>
</dbReference>